<reference evidence="2" key="1">
    <citation type="journal article" date="2019" name="Int. J. Syst. Evol. Microbiol.">
        <title>The Global Catalogue of Microorganisms (GCM) 10K type strain sequencing project: providing services to taxonomists for standard genome sequencing and annotation.</title>
        <authorList>
            <consortium name="The Broad Institute Genomics Platform"/>
            <consortium name="The Broad Institute Genome Sequencing Center for Infectious Disease"/>
            <person name="Wu L."/>
            <person name="Ma J."/>
        </authorList>
    </citation>
    <scope>NUCLEOTIDE SEQUENCE [LARGE SCALE GENOMIC DNA]</scope>
    <source>
        <strain evidence="2">JCM 17923</strain>
    </source>
</reference>
<gene>
    <name evidence="1" type="ORF">GCM10023185_17130</name>
</gene>
<keyword evidence="2" id="KW-1185">Reference proteome</keyword>
<evidence type="ECO:0008006" key="3">
    <source>
        <dbReference type="Google" id="ProtNLM"/>
    </source>
</evidence>
<evidence type="ECO:0000313" key="2">
    <source>
        <dbReference type="Proteomes" id="UP001501153"/>
    </source>
</evidence>
<proteinExistence type="predicted"/>
<dbReference type="EMBL" id="BAABGZ010000017">
    <property type="protein sequence ID" value="GAA4354880.1"/>
    <property type="molecule type" value="Genomic_DNA"/>
</dbReference>
<dbReference type="Proteomes" id="UP001501153">
    <property type="component" value="Unassembled WGS sequence"/>
</dbReference>
<accession>A0ABP8IAR4</accession>
<dbReference type="RefSeq" id="WP_345235611.1">
    <property type="nucleotide sequence ID" value="NZ_BAABGZ010000017.1"/>
</dbReference>
<protein>
    <recommendedName>
        <fullName evidence="3">SMI1/KNR4 family protein</fullName>
    </recommendedName>
</protein>
<organism evidence="1 2">
    <name type="scientific">Hymenobacter saemangeumensis</name>
    <dbReference type="NCBI Taxonomy" id="1084522"/>
    <lineage>
        <taxon>Bacteria</taxon>
        <taxon>Pseudomonadati</taxon>
        <taxon>Bacteroidota</taxon>
        <taxon>Cytophagia</taxon>
        <taxon>Cytophagales</taxon>
        <taxon>Hymenobacteraceae</taxon>
        <taxon>Hymenobacter</taxon>
    </lineage>
</organism>
<sequence length="105" mass="11995">MARYSGFGKHLFEKLDSHFPGILSNFRFFQPQGSQQGDVWAYYEDDPVQFSVQLEPSGEVILLWDDNAENSIEIGPWWSSEYEAAIAFIEEVFFGKAPGGKFSFD</sequence>
<name>A0ABP8IAR4_9BACT</name>
<evidence type="ECO:0000313" key="1">
    <source>
        <dbReference type="EMBL" id="GAA4354880.1"/>
    </source>
</evidence>
<comment type="caution">
    <text evidence="1">The sequence shown here is derived from an EMBL/GenBank/DDBJ whole genome shotgun (WGS) entry which is preliminary data.</text>
</comment>